<sequence>MDYPLMWVLIAILAAVLVAGLLMIRRDTEHYKRDRLMHDIGRREDRNHGEDERLYLEEW</sequence>
<evidence type="ECO:0000313" key="3">
    <source>
        <dbReference type="Proteomes" id="UP001519331"/>
    </source>
</evidence>
<name>A0ABS4T544_9MICC</name>
<organism evidence="2 3">
    <name type="scientific">Nesterenkonia lacusekhoensis</name>
    <dbReference type="NCBI Taxonomy" id="150832"/>
    <lineage>
        <taxon>Bacteria</taxon>
        <taxon>Bacillati</taxon>
        <taxon>Actinomycetota</taxon>
        <taxon>Actinomycetes</taxon>
        <taxon>Micrococcales</taxon>
        <taxon>Micrococcaceae</taxon>
        <taxon>Nesterenkonia</taxon>
    </lineage>
</organism>
<comment type="caution">
    <text evidence="2">The sequence shown here is derived from an EMBL/GenBank/DDBJ whole genome shotgun (WGS) entry which is preliminary data.</text>
</comment>
<dbReference type="RefSeq" id="WP_210051550.1">
    <property type="nucleotide sequence ID" value="NZ_JAGINX010000002.1"/>
</dbReference>
<dbReference type="EMBL" id="JAGINX010000002">
    <property type="protein sequence ID" value="MBP2319593.1"/>
    <property type="molecule type" value="Genomic_DNA"/>
</dbReference>
<accession>A0ABS4T544</accession>
<reference evidence="2 3" key="1">
    <citation type="submission" date="2021-03" db="EMBL/GenBank/DDBJ databases">
        <title>Sequencing the genomes of 1000 actinobacteria strains.</title>
        <authorList>
            <person name="Klenk H.-P."/>
        </authorList>
    </citation>
    <scope>NUCLEOTIDE SEQUENCE [LARGE SCALE GENOMIC DNA]</scope>
    <source>
        <strain evidence="2 3">DSM 12544</strain>
    </source>
</reference>
<keyword evidence="1" id="KW-0812">Transmembrane</keyword>
<protein>
    <submittedName>
        <fullName evidence="2">Uncharacterized protein</fullName>
    </submittedName>
</protein>
<keyword evidence="3" id="KW-1185">Reference proteome</keyword>
<dbReference type="Proteomes" id="UP001519331">
    <property type="component" value="Unassembled WGS sequence"/>
</dbReference>
<keyword evidence="1" id="KW-0472">Membrane</keyword>
<evidence type="ECO:0000313" key="2">
    <source>
        <dbReference type="EMBL" id="MBP2319593.1"/>
    </source>
</evidence>
<feature type="transmembrane region" description="Helical" evidence="1">
    <location>
        <begin position="6"/>
        <end position="24"/>
    </location>
</feature>
<evidence type="ECO:0000256" key="1">
    <source>
        <dbReference type="SAM" id="Phobius"/>
    </source>
</evidence>
<keyword evidence="1" id="KW-1133">Transmembrane helix</keyword>
<gene>
    <name evidence="2" type="ORF">JOF45_002676</name>
</gene>
<proteinExistence type="predicted"/>